<evidence type="ECO:0000256" key="4">
    <source>
        <dbReference type="ARBA" id="ARBA00022989"/>
    </source>
</evidence>
<dbReference type="PANTHER" id="PTHR28144:SF1">
    <property type="entry name" value="ER MEMBRANE PROTEIN COMPLEX SUBUNIT 5"/>
    <property type="match status" value="1"/>
</dbReference>
<evidence type="ECO:0000313" key="7">
    <source>
        <dbReference type="Proteomes" id="UP001497383"/>
    </source>
</evidence>
<accession>A0ABP0ZF43</accession>
<reference evidence="6 7" key="1">
    <citation type="submission" date="2024-03" db="EMBL/GenBank/DDBJ databases">
        <authorList>
            <person name="Brejova B."/>
        </authorList>
    </citation>
    <scope>NUCLEOTIDE SEQUENCE [LARGE SCALE GENOMIC DNA]</scope>
    <source>
        <strain evidence="6 7">CBS 14171</strain>
    </source>
</reference>
<dbReference type="RefSeq" id="XP_066827953.1">
    <property type="nucleotide sequence ID" value="XM_066970857.1"/>
</dbReference>
<keyword evidence="7" id="KW-1185">Reference proteome</keyword>
<dbReference type="GeneID" id="92206211"/>
<keyword evidence="5" id="KW-0472">Membrane</keyword>
<proteinExistence type="inferred from homology"/>
<keyword evidence="4" id="KW-1133">Transmembrane helix</keyword>
<comment type="similarity">
    <text evidence="2">Belongs to the membrane magnesium transporter (TC 1.A.67) family.</text>
</comment>
<evidence type="ECO:0000256" key="3">
    <source>
        <dbReference type="ARBA" id="ARBA00022692"/>
    </source>
</evidence>
<protein>
    <submittedName>
        <fullName evidence="6">Uncharacterized protein</fullName>
    </submittedName>
</protein>
<evidence type="ECO:0000256" key="2">
    <source>
        <dbReference type="ARBA" id="ARBA00006109"/>
    </source>
</evidence>
<organism evidence="6 7">
    <name type="scientific">Lodderomyces beijingensis</name>
    <dbReference type="NCBI Taxonomy" id="1775926"/>
    <lineage>
        <taxon>Eukaryota</taxon>
        <taxon>Fungi</taxon>
        <taxon>Dikarya</taxon>
        <taxon>Ascomycota</taxon>
        <taxon>Saccharomycotina</taxon>
        <taxon>Pichiomycetes</taxon>
        <taxon>Debaryomycetaceae</taxon>
        <taxon>Candida/Lodderomyces clade</taxon>
        <taxon>Lodderomyces</taxon>
    </lineage>
</organism>
<gene>
    <name evidence="6" type="ORF">LODBEIA_P10150</name>
</gene>
<sequence>MANSSKDFLYLVGTLLLVHSGYSSFEFHKLTASTHKQHSLPLDISLEAVVGFIIILVGAITSIENPKYLSVEDKIISEESRYLKPIEMKNAVQLGEQLGLADYSDLENRVAFIDVRRIRGEYADWAVKQNSEKKTE</sequence>
<dbReference type="Pfam" id="PF10270">
    <property type="entry name" value="MMgT"/>
    <property type="match status" value="1"/>
</dbReference>
<dbReference type="Proteomes" id="UP001497383">
    <property type="component" value="Chromosome 1"/>
</dbReference>
<dbReference type="EMBL" id="OZ022405">
    <property type="protein sequence ID" value="CAK9436457.1"/>
    <property type="molecule type" value="Genomic_DNA"/>
</dbReference>
<comment type="subcellular location">
    <subcellularLocation>
        <location evidence="1">Endomembrane system</location>
        <topology evidence="1">Multi-pass membrane protein</topology>
    </subcellularLocation>
</comment>
<name>A0ABP0ZF43_9ASCO</name>
<keyword evidence="3" id="KW-0812">Transmembrane</keyword>
<dbReference type="InterPro" id="IPR053279">
    <property type="entry name" value="EMC_subunit"/>
</dbReference>
<dbReference type="PANTHER" id="PTHR28144">
    <property type="entry name" value="ER MEMBRANE PROTEIN COMPLEX SUBUNIT 5"/>
    <property type="match status" value="1"/>
</dbReference>
<evidence type="ECO:0000256" key="5">
    <source>
        <dbReference type="ARBA" id="ARBA00023136"/>
    </source>
</evidence>
<evidence type="ECO:0000256" key="1">
    <source>
        <dbReference type="ARBA" id="ARBA00004127"/>
    </source>
</evidence>
<dbReference type="InterPro" id="IPR018937">
    <property type="entry name" value="MMgT"/>
</dbReference>
<evidence type="ECO:0000313" key="6">
    <source>
        <dbReference type="EMBL" id="CAK9436457.1"/>
    </source>
</evidence>